<comment type="caution">
    <text evidence="1">The sequence shown here is derived from an EMBL/GenBank/DDBJ whole genome shotgun (WGS) entry which is preliminary data.</text>
</comment>
<dbReference type="InterPro" id="IPR006439">
    <property type="entry name" value="HAD-SF_hydro_IA"/>
</dbReference>
<accession>A0A9D1TEF8</accession>
<dbReference type="InterPro" id="IPR036412">
    <property type="entry name" value="HAD-like_sf"/>
</dbReference>
<dbReference type="Gene3D" id="3.40.50.1000">
    <property type="entry name" value="HAD superfamily/HAD-like"/>
    <property type="match status" value="1"/>
</dbReference>
<dbReference type="Gene3D" id="1.10.150.240">
    <property type="entry name" value="Putative phosphatase, domain 2"/>
    <property type="match status" value="1"/>
</dbReference>
<dbReference type="PANTHER" id="PTHR18901">
    <property type="entry name" value="2-DEOXYGLUCOSE-6-PHOSPHATE PHOSPHATASE 2"/>
    <property type="match status" value="1"/>
</dbReference>
<protein>
    <submittedName>
        <fullName evidence="1">HAD family phosphatase</fullName>
    </submittedName>
</protein>
<reference evidence="1" key="1">
    <citation type="journal article" date="2021" name="PeerJ">
        <title>Extensive microbial diversity within the chicken gut microbiome revealed by metagenomics and culture.</title>
        <authorList>
            <person name="Gilroy R."/>
            <person name="Ravi A."/>
            <person name="Getino M."/>
            <person name="Pursley I."/>
            <person name="Horton D.L."/>
            <person name="Alikhan N.F."/>
            <person name="Baker D."/>
            <person name="Gharbi K."/>
            <person name="Hall N."/>
            <person name="Watson M."/>
            <person name="Adriaenssens E.M."/>
            <person name="Foster-Nyarko E."/>
            <person name="Jarju S."/>
            <person name="Secka A."/>
            <person name="Antonio M."/>
            <person name="Oren A."/>
            <person name="Chaudhuri R.R."/>
            <person name="La Ragione R."/>
            <person name="Hildebrand F."/>
            <person name="Pallen M.J."/>
        </authorList>
    </citation>
    <scope>NUCLEOTIDE SEQUENCE</scope>
    <source>
        <strain evidence="1">CHK195-9823</strain>
    </source>
</reference>
<reference evidence="1" key="2">
    <citation type="submission" date="2021-04" db="EMBL/GenBank/DDBJ databases">
        <authorList>
            <person name="Gilroy R."/>
        </authorList>
    </citation>
    <scope>NUCLEOTIDE SEQUENCE</scope>
    <source>
        <strain evidence="1">CHK195-9823</strain>
    </source>
</reference>
<dbReference type="InterPro" id="IPR023214">
    <property type="entry name" value="HAD_sf"/>
</dbReference>
<dbReference type="NCBIfam" id="TIGR01509">
    <property type="entry name" value="HAD-SF-IA-v3"/>
    <property type="match status" value="1"/>
</dbReference>
<dbReference type="InterPro" id="IPR041492">
    <property type="entry name" value="HAD_2"/>
</dbReference>
<evidence type="ECO:0000313" key="2">
    <source>
        <dbReference type="Proteomes" id="UP000886814"/>
    </source>
</evidence>
<organism evidence="1 2">
    <name type="scientific">Candidatus Blautia stercorigallinarum</name>
    <dbReference type="NCBI Taxonomy" id="2838501"/>
    <lineage>
        <taxon>Bacteria</taxon>
        <taxon>Bacillati</taxon>
        <taxon>Bacillota</taxon>
        <taxon>Clostridia</taxon>
        <taxon>Lachnospirales</taxon>
        <taxon>Lachnospiraceae</taxon>
        <taxon>Blautia</taxon>
    </lineage>
</organism>
<dbReference type="AlphaFoldDB" id="A0A9D1TEF8"/>
<dbReference type="Pfam" id="PF13419">
    <property type="entry name" value="HAD_2"/>
    <property type="match status" value="1"/>
</dbReference>
<gene>
    <name evidence="1" type="ORF">H9747_01710</name>
</gene>
<dbReference type="SFLD" id="SFLDS00003">
    <property type="entry name" value="Haloacid_Dehalogenase"/>
    <property type="match status" value="1"/>
</dbReference>
<evidence type="ECO:0000313" key="1">
    <source>
        <dbReference type="EMBL" id="HIV37709.1"/>
    </source>
</evidence>
<dbReference type="CDD" id="cd07505">
    <property type="entry name" value="HAD_BPGM-like"/>
    <property type="match status" value="1"/>
</dbReference>
<dbReference type="Proteomes" id="UP000886814">
    <property type="component" value="Unassembled WGS sequence"/>
</dbReference>
<dbReference type="PANTHER" id="PTHR18901:SF38">
    <property type="entry name" value="PSEUDOURIDINE-5'-PHOSPHATASE"/>
    <property type="match status" value="1"/>
</dbReference>
<dbReference type="SFLD" id="SFLDG01135">
    <property type="entry name" value="C1.5.6:_HAD__Beta-PGM__Phospha"/>
    <property type="match status" value="1"/>
</dbReference>
<dbReference type="EMBL" id="DXIQ01000010">
    <property type="protein sequence ID" value="HIV37709.1"/>
    <property type="molecule type" value="Genomic_DNA"/>
</dbReference>
<dbReference type="PRINTS" id="PR00413">
    <property type="entry name" value="HADHALOGNASE"/>
</dbReference>
<dbReference type="SUPFAM" id="SSF56784">
    <property type="entry name" value="HAD-like"/>
    <property type="match status" value="1"/>
</dbReference>
<sequence>MKKTEIKGVVFDMDGLMFDSERVVQLSWDQAGELMGLGKLGHNIYHTLGFNREKRKEYFKEKYGEEFPFEKFQELYRQCFQEYVRENGLPVKQGLHEILEFLKESQIPMAVATSSSQEHALGNLEKEGILGYFQAVITGNMVSRGKPWPEIYEKACRALDLPPEQVLALEDSYSGLRAAHAAGMITVMVPDLLTDSSCVDEILDGKMTSLLEVRDWIASMR</sequence>
<dbReference type="SFLD" id="SFLDG01129">
    <property type="entry name" value="C1.5:_HAD__Beta-PGM__Phosphata"/>
    <property type="match status" value="1"/>
</dbReference>
<proteinExistence type="predicted"/>
<name>A0A9D1TEF8_9FIRM</name>
<dbReference type="InterPro" id="IPR023198">
    <property type="entry name" value="PGP-like_dom2"/>
</dbReference>